<feature type="compositionally biased region" description="Basic and acidic residues" evidence="1">
    <location>
        <begin position="11"/>
        <end position="21"/>
    </location>
</feature>
<feature type="compositionally biased region" description="Basic and acidic residues" evidence="1">
    <location>
        <begin position="153"/>
        <end position="162"/>
    </location>
</feature>
<name>A0A401TGB2_CHIPU</name>
<organism evidence="2 3">
    <name type="scientific">Chiloscyllium punctatum</name>
    <name type="common">Brownbanded bambooshark</name>
    <name type="synonym">Hemiscyllium punctatum</name>
    <dbReference type="NCBI Taxonomy" id="137246"/>
    <lineage>
        <taxon>Eukaryota</taxon>
        <taxon>Metazoa</taxon>
        <taxon>Chordata</taxon>
        <taxon>Craniata</taxon>
        <taxon>Vertebrata</taxon>
        <taxon>Chondrichthyes</taxon>
        <taxon>Elasmobranchii</taxon>
        <taxon>Galeomorphii</taxon>
        <taxon>Galeoidea</taxon>
        <taxon>Orectolobiformes</taxon>
        <taxon>Hemiscylliidae</taxon>
        <taxon>Chiloscyllium</taxon>
    </lineage>
</organism>
<evidence type="ECO:0000256" key="1">
    <source>
        <dbReference type="SAM" id="MobiDB-lite"/>
    </source>
</evidence>
<dbReference type="Proteomes" id="UP000287033">
    <property type="component" value="Unassembled WGS sequence"/>
</dbReference>
<keyword evidence="3" id="KW-1185">Reference proteome</keyword>
<protein>
    <submittedName>
        <fullName evidence="2">Uncharacterized protein</fullName>
    </submittedName>
</protein>
<evidence type="ECO:0000313" key="2">
    <source>
        <dbReference type="EMBL" id="GCC41665.1"/>
    </source>
</evidence>
<reference evidence="2 3" key="1">
    <citation type="journal article" date="2018" name="Nat. Ecol. Evol.">
        <title>Shark genomes provide insights into elasmobranch evolution and the origin of vertebrates.</title>
        <authorList>
            <person name="Hara Y"/>
            <person name="Yamaguchi K"/>
            <person name="Onimaru K"/>
            <person name="Kadota M"/>
            <person name="Koyanagi M"/>
            <person name="Keeley SD"/>
            <person name="Tatsumi K"/>
            <person name="Tanaka K"/>
            <person name="Motone F"/>
            <person name="Kageyama Y"/>
            <person name="Nozu R"/>
            <person name="Adachi N"/>
            <person name="Nishimura O"/>
            <person name="Nakagawa R"/>
            <person name="Tanegashima C"/>
            <person name="Kiyatake I"/>
            <person name="Matsumoto R"/>
            <person name="Murakumo K"/>
            <person name="Nishida K"/>
            <person name="Terakita A"/>
            <person name="Kuratani S"/>
            <person name="Sato K"/>
            <person name="Hyodo S Kuraku.S."/>
        </authorList>
    </citation>
    <scope>NUCLEOTIDE SEQUENCE [LARGE SCALE GENOMIC DNA]</scope>
</reference>
<proteinExistence type="predicted"/>
<feature type="compositionally biased region" description="Gly residues" evidence="1">
    <location>
        <begin position="86"/>
        <end position="96"/>
    </location>
</feature>
<feature type="region of interest" description="Disordered" evidence="1">
    <location>
        <begin position="1"/>
        <end position="24"/>
    </location>
</feature>
<sequence>MKCRLAQLTDKMQETQKETSSHRHFALTSALPGSSIASPPRACLMTRGRECARSLGERGRWGPRARTPKTRGPQSPRPPCALSPGRFGGGEVGGGSPPCARARAQARSCRRRRRRCCCCCCWCFRQDGVQRCSEEREPSSAAAAQNRAGQDWLLRDREDHRQGKLRGGQASHSHRHQGQ</sequence>
<dbReference type="AlphaFoldDB" id="A0A401TGB2"/>
<comment type="caution">
    <text evidence="2">The sequence shown here is derived from an EMBL/GenBank/DDBJ whole genome shotgun (WGS) entry which is preliminary data.</text>
</comment>
<accession>A0A401TGB2</accession>
<feature type="non-terminal residue" evidence="2">
    <location>
        <position position="179"/>
    </location>
</feature>
<evidence type="ECO:0000313" key="3">
    <source>
        <dbReference type="Proteomes" id="UP000287033"/>
    </source>
</evidence>
<feature type="region of interest" description="Disordered" evidence="1">
    <location>
        <begin position="136"/>
        <end position="179"/>
    </location>
</feature>
<feature type="region of interest" description="Disordered" evidence="1">
    <location>
        <begin position="54"/>
        <end position="98"/>
    </location>
</feature>
<gene>
    <name evidence="2" type="ORF">chiPu_0025517</name>
</gene>
<dbReference type="EMBL" id="BEZZ01060163">
    <property type="protein sequence ID" value="GCC41665.1"/>
    <property type="molecule type" value="Genomic_DNA"/>
</dbReference>